<evidence type="ECO:0000259" key="9">
    <source>
        <dbReference type="PROSITE" id="PS51755"/>
    </source>
</evidence>
<evidence type="ECO:0000256" key="6">
    <source>
        <dbReference type="PROSITE-ProRule" id="PRU00169"/>
    </source>
</evidence>
<keyword evidence="11" id="KW-1185">Reference proteome</keyword>
<dbReference type="InterPro" id="IPR039420">
    <property type="entry name" value="WalR-like"/>
</dbReference>
<dbReference type="Gene3D" id="3.40.50.2300">
    <property type="match status" value="1"/>
</dbReference>
<evidence type="ECO:0000256" key="2">
    <source>
        <dbReference type="ARBA" id="ARBA00023012"/>
    </source>
</evidence>
<name>A0A4Q9QL70_9GAMM</name>
<dbReference type="AlphaFoldDB" id="A0A4Q9QL70"/>
<keyword evidence="5" id="KW-0804">Transcription</keyword>
<feature type="domain" description="OmpR/PhoB-type" evidence="9">
    <location>
        <begin position="130"/>
        <end position="227"/>
    </location>
</feature>
<gene>
    <name evidence="10" type="ORF">DNK06_14215</name>
</gene>
<keyword evidence="2" id="KW-0902">Two-component regulatory system</keyword>
<dbReference type="GO" id="GO:0032993">
    <property type="term" value="C:protein-DNA complex"/>
    <property type="evidence" value="ECO:0007669"/>
    <property type="project" value="TreeGrafter"/>
</dbReference>
<dbReference type="InterPro" id="IPR001789">
    <property type="entry name" value="Sig_transdc_resp-reg_receiver"/>
</dbReference>
<dbReference type="PROSITE" id="PS50110">
    <property type="entry name" value="RESPONSE_REGULATORY"/>
    <property type="match status" value="1"/>
</dbReference>
<proteinExistence type="predicted"/>
<dbReference type="SMART" id="SM00448">
    <property type="entry name" value="REC"/>
    <property type="match status" value="1"/>
</dbReference>
<dbReference type="Pfam" id="PF00072">
    <property type="entry name" value="Response_reg"/>
    <property type="match status" value="1"/>
</dbReference>
<dbReference type="GO" id="GO:0000976">
    <property type="term" value="F:transcription cis-regulatory region binding"/>
    <property type="evidence" value="ECO:0007669"/>
    <property type="project" value="TreeGrafter"/>
</dbReference>
<evidence type="ECO:0000256" key="7">
    <source>
        <dbReference type="PROSITE-ProRule" id="PRU01091"/>
    </source>
</evidence>
<dbReference type="GO" id="GO:0006355">
    <property type="term" value="P:regulation of DNA-templated transcription"/>
    <property type="evidence" value="ECO:0007669"/>
    <property type="project" value="InterPro"/>
</dbReference>
<dbReference type="PROSITE" id="PS51755">
    <property type="entry name" value="OMPR_PHOB"/>
    <property type="match status" value="1"/>
</dbReference>
<evidence type="ECO:0000256" key="4">
    <source>
        <dbReference type="ARBA" id="ARBA00023125"/>
    </source>
</evidence>
<dbReference type="GO" id="GO:0005829">
    <property type="term" value="C:cytosol"/>
    <property type="evidence" value="ECO:0007669"/>
    <property type="project" value="TreeGrafter"/>
</dbReference>
<evidence type="ECO:0000313" key="10">
    <source>
        <dbReference type="EMBL" id="TBU77968.1"/>
    </source>
</evidence>
<dbReference type="InterPro" id="IPR036388">
    <property type="entry name" value="WH-like_DNA-bd_sf"/>
</dbReference>
<dbReference type="InterPro" id="IPR011006">
    <property type="entry name" value="CheY-like_superfamily"/>
</dbReference>
<keyword evidence="3" id="KW-0805">Transcription regulation</keyword>
<evidence type="ECO:0000256" key="1">
    <source>
        <dbReference type="ARBA" id="ARBA00022553"/>
    </source>
</evidence>
<accession>A0A4Q9QL70</accession>
<dbReference type="Gene3D" id="6.10.250.690">
    <property type="match status" value="1"/>
</dbReference>
<dbReference type="OrthoDB" id="9802426at2"/>
<evidence type="ECO:0000259" key="8">
    <source>
        <dbReference type="PROSITE" id="PS50110"/>
    </source>
</evidence>
<dbReference type="SMART" id="SM00862">
    <property type="entry name" value="Trans_reg_C"/>
    <property type="match status" value="1"/>
</dbReference>
<dbReference type="Proteomes" id="UP000292302">
    <property type="component" value="Unassembled WGS sequence"/>
</dbReference>
<reference evidence="10 11" key="1">
    <citation type="submission" date="2018-06" db="EMBL/GenBank/DDBJ databases">
        <title>Three novel Pseudomonas species isolated from symptomatic oak.</title>
        <authorList>
            <person name="Bueno-Gonzalez V."/>
            <person name="Brady C."/>
        </authorList>
    </citation>
    <scope>NUCLEOTIDE SEQUENCE [LARGE SCALE GENOMIC DNA]</scope>
    <source>
        <strain evidence="10 11">P9A</strain>
    </source>
</reference>
<organism evidence="10 11">
    <name type="scientific">Phytopseudomonas daroniae</name>
    <dbReference type="NCBI Taxonomy" id="2487519"/>
    <lineage>
        <taxon>Bacteria</taxon>
        <taxon>Pseudomonadati</taxon>
        <taxon>Pseudomonadota</taxon>
        <taxon>Gammaproteobacteria</taxon>
        <taxon>Pseudomonadales</taxon>
        <taxon>Pseudomonadaceae</taxon>
        <taxon>Phytopseudomonas</taxon>
    </lineage>
</organism>
<dbReference type="FunFam" id="3.40.50.2300:FF:000001">
    <property type="entry name" value="DNA-binding response regulator PhoB"/>
    <property type="match status" value="1"/>
</dbReference>
<feature type="domain" description="Response regulatory" evidence="8">
    <location>
        <begin position="9"/>
        <end position="122"/>
    </location>
</feature>
<dbReference type="PANTHER" id="PTHR48111">
    <property type="entry name" value="REGULATOR OF RPOS"/>
    <property type="match status" value="1"/>
</dbReference>
<dbReference type="GO" id="GO:0000156">
    <property type="term" value="F:phosphorelay response regulator activity"/>
    <property type="evidence" value="ECO:0007669"/>
    <property type="project" value="TreeGrafter"/>
</dbReference>
<dbReference type="Pfam" id="PF00486">
    <property type="entry name" value="Trans_reg_C"/>
    <property type="match status" value="1"/>
</dbReference>
<dbReference type="Gene3D" id="1.10.10.10">
    <property type="entry name" value="Winged helix-like DNA-binding domain superfamily/Winged helix DNA-binding domain"/>
    <property type="match status" value="1"/>
</dbReference>
<evidence type="ECO:0000256" key="5">
    <source>
        <dbReference type="ARBA" id="ARBA00023163"/>
    </source>
</evidence>
<dbReference type="RefSeq" id="WP_131180648.1">
    <property type="nucleotide sequence ID" value="NZ_QJUI01000011.1"/>
</dbReference>
<dbReference type="PANTHER" id="PTHR48111:SF59">
    <property type="entry name" value="TRANSCRIPTIONAL REGULATORY PROTEIN BAER"/>
    <property type="match status" value="1"/>
</dbReference>
<dbReference type="CDD" id="cd00383">
    <property type="entry name" value="trans_reg_C"/>
    <property type="match status" value="1"/>
</dbReference>
<keyword evidence="1 6" id="KW-0597">Phosphoprotein</keyword>
<dbReference type="SUPFAM" id="SSF52172">
    <property type="entry name" value="CheY-like"/>
    <property type="match status" value="1"/>
</dbReference>
<feature type="DNA-binding region" description="OmpR/PhoB-type" evidence="7">
    <location>
        <begin position="130"/>
        <end position="227"/>
    </location>
</feature>
<protein>
    <submittedName>
        <fullName evidence="10">DNA-binding response regulator</fullName>
    </submittedName>
</protein>
<dbReference type="InterPro" id="IPR001867">
    <property type="entry name" value="OmpR/PhoB-type_DNA-bd"/>
</dbReference>
<evidence type="ECO:0000313" key="11">
    <source>
        <dbReference type="Proteomes" id="UP000292302"/>
    </source>
</evidence>
<dbReference type="EMBL" id="QJUI01000011">
    <property type="protein sequence ID" value="TBU77968.1"/>
    <property type="molecule type" value="Genomic_DNA"/>
</dbReference>
<comment type="caution">
    <text evidence="10">The sequence shown here is derived from an EMBL/GenBank/DDBJ whole genome shotgun (WGS) entry which is preliminary data.</text>
</comment>
<keyword evidence="4 7" id="KW-0238">DNA-binding</keyword>
<evidence type="ECO:0000256" key="3">
    <source>
        <dbReference type="ARBA" id="ARBA00023015"/>
    </source>
</evidence>
<feature type="modified residue" description="4-aspartylphosphate" evidence="6">
    <location>
        <position position="58"/>
    </location>
</feature>
<sequence>MTAAPPGGRILIVEDEPRLSAVLRDYLQAAGYSCQQVFDGADAVPAFRQQQPDLVILDLMLPNRDGIDICRELRRLSDVPVIMVTARVEEIDRLLGLELGADDYVCKPFSPREVVARVHSVLRRHRHVPEAVESTRGLSIDNAACRACLHGHDLGLTLVEFRLLRTLAAQPGRVYSRDHLMNQLYDDHRIITDRTIDSHVKNLRRKLGDVGEEWIRSVYGVGYRFET</sequence>